<evidence type="ECO:0000256" key="5">
    <source>
        <dbReference type="ARBA" id="ARBA00022842"/>
    </source>
</evidence>
<feature type="domain" description="Alpha-D-phosphohexomutase C-terminal" evidence="7">
    <location>
        <begin position="489"/>
        <end position="524"/>
    </location>
</feature>
<dbReference type="InterPro" id="IPR005844">
    <property type="entry name" value="A-D-PHexomutase_a/b/a-I"/>
</dbReference>
<evidence type="ECO:0000256" key="1">
    <source>
        <dbReference type="ARBA" id="ARBA00001946"/>
    </source>
</evidence>
<evidence type="ECO:0000259" key="9">
    <source>
        <dbReference type="Pfam" id="PF02879"/>
    </source>
</evidence>
<dbReference type="PROSITE" id="PS00710">
    <property type="entry name" value="PGM_PMM"/>
    <property type="match status" value="1"/>
</dbReference>
<protein>
    <submittedName>
        <fullName evidence="11">Unannotated protein</fullName>
    </submittedName>
</protein>
<accession>A0A6J6N560</accession>
<keyword evidence="5" id="KW-0460">Magnesium</keyword>
<dbReference type="EMBL" id="CAEZXK010000005">
    <property type="protein sequence ID" value="CAB4681276.1"/>
    <property type="molecule type" value="Genomic_DNA"/>
</dbReference>
<gene>
    <name evidence="11" type="ORF">UFOPK2370_00306</name>
</gene>
<feature type="domain" description="Alpha-D-phosphohexomutase alpha/beta/alpha" evidence="9">
    <location>
        <begin position="209"/>
        <end position="312"/>
    </location>
</feature>
<dbReference type="InterPro" id="IPR016055">
    <property type="entry name" value="A-D-PHexomutase_a/b/a-I/II/III"/>
</dbReference>
<dbReference type="SUPFAM" id="SSF55957">
    <property type="entry name" value="Phosphoglucomutase, C-terminal domain"/>
    <property type="match status" value="1"/>
</dbReference>
<dbReference type="InterPro" id="IPR036900">
    <property type="entry name" value="A-D-PHexomutase_C_sf"/>
</dbReference>
<keyword evidence="3" id="KW-0597">Phosphoprotein</keyword>
<dbReference type="GO" id="GO:0005975">
    <property type="term" value="P:carbohydrate metabolic process"/>
    <property type="evidence" value="ECO:0007669"/>
    <property type="project" value="InterPro"/>
</dbReference>
<name>A0A6J6N560_9ZZZZ</name>
<dbReference type="Pfam" id="PF02878">
    <property type="entry name" value="PGM_PMM_I"/>
    <property type="match status" value="1"/>
</dbReference>
<proteinExistence type="inferred from homology"/>
<dbReference type="Gene3D" id="3.40.120.10">
    <property type="entry name" value="Alpha-D-Glucose-1,6-Bisphosphate, subunit A, domain 3"/>
    <property type="match status" value="3"/>
</dbReference>
<evidence type="ECO:0000256" key="2">
    <source>
        <dbReference type="ARBA" id="ARBA00010231"/>
    </source>
</evidence>
<dbReference type="Pfam" id="PF02880">
    <property type="entry name" value="PGM_PMM_III"/>
    <property type="match status" value="1"/>
</dbReference>
<evidence type="ECO:0000259" key="8">
    <source>
        <dbReference type="Pfam" id="PF02878"/>
    </source>
</evidence>
<keyword evidence="6" id="KW-0413">Isomerase</keyword>
<reference evidence="11" key="1">
    <citation type="submission" date="2020-05" db="EMBL/GenBank/DDBJ databases">
        <authorList>
            <person name="Chiriac C."/>
            <person name="Salcher M."/>
            <person name="Ghai R."/>
            <person name="Kavagutti S V."/>
        </authorList>
    </citation>
    <scope>NUCLEOTIDE SEQUENCE</scope>
</reference>
<dbReference type="GO" id="GO:0006166">
    <property type="term" value="P:purine ribonucleoside salvage"/>
    <property type="evidence" value="ECO:0007669"/>
    <property type="project" value="TreeGrafter"/>
</dbReference>
<dbReference type="GO" id="GO:0008973">
    <property type="term" value="F:phosphopentomutase activity"/>
    <property type="evidence" value="ECO:0007669"/>
    <property type="project" value="TreeGrafter"/>
</dbReference>
<dbReference type="AlphaFoldDB" id="A0A6J6N560"/>
<dbReference type="SUPFAM" id="SSF53738">
    <property type="entry name" value="Phosphoglucomutase, first 3 domains"/>
    <property type="match status" value="3"/>
</dbReference>
<feature type="domain" description="Alpha-D-phosphohexomutase alpha/beta/alpha" evidence="10">
    <location>
        <begin position="328"/>
        <end position="436"/>
    </location>
</feature>
<dbReference type="Pfam" id="PF00408">
    <property type="entry name" value="PGM_PMM_IV"/>
    <property type="match status" value="1"/>
</dbReference>
<dbReference type="InterPro" id="IPR005841">
    <property type="entry name" value="Alpha-D-phosphohexomutase_SF"/>
</dbReference>
<dbReference type="InterPro" id="IPR016066">
    <property type="entry name" value="A-D-PHexomutase_CS"/>
</dbReference>
<dbReference type="CDD" id="cd05799">
    <property type="entry name" value="PGM2"/>
    <property type="match status" value="1"/>
</dbReference>
<evidence type="ECO:0000259" key="7">
    <source>
        <dbReference type="Pfam" id="PF00408"/>
    </source>
</evidence>
<dbReference type="Gene3D" id="3.30.310.50">
    <property type="entry name" value="Alpha-D-phosphohexomutase, C-terminal domain"/>
    <property type="match status" value="1"/>
</dbReference>
<evidence type="ECO:0000256" key="3">
    <source>
        <dbReference type="ARBA" id="ARBA00022553"/>
    </source>
</evidence>
<dbReference type="Pfam" id="PF02879">
    <property type="entry name" value="PGM_PMM_II"/>
    <property type="match status" value="1"/>
</dbReference>
<evidence type="ECO:0000256" key="4">
    <source>
        <dbReference type="ARBA" id="ARBA00022723"/>
    </source>
</evidence>
<sequence>MNLDELLLAATAWAEQDPDVQTRSELLALIASRDEAALLDRCGKRLAFGTAGLRGELGAGPNRMNRVLVAQAAAGLAAYLKKNFDRPSAVIGFDGRVNSDVFARDSAEVMAAAGIETFLFDQSVPTPVLAFAVKQRDFSAGVMVTASHNPPRDNGYKVYLGGANGGGQIVSPADAEISAEIEAIAAAKTFAQIAKSDNFEFLGESTIDDYVRVTSRLVNSTADEKGEGQLKIVYSAMHGVGWPTLEKLFAAASIAKPIVVESQIKPDGNFPTVAFPNPEEPGAMDESYATAFENDADLILVNDPDADRLAVAIPQLQTDGSKSWRRLTGDQVGLLLADELASRPGATGALACSIVSCSALEQIAAKNGLAFAETLTGFKWISKVPELLFGFEEALGYCVDPAHTPDKDGISAALVVADLANRLAASDQTIADRIDEIGRKYGHFATGQVSIRVADLSIIGSTVARIRNKPPAAIMGQSARFTDLALGSAKLQATEGLRFDLADGSRVIIRPSGTEPKLKCYLQTTGVSFEAAQSALEKLEGAARELLNA</sequence>
<dbReference type="GO" id="GO:0000287">
    <property type="term" value="F:magnesium ion binding"/>
    <property type="evidence" value="ECO:0007669"/>
    <property type="project" value="InterPro"/>
</dbReference>
<evidence type="ECO:0000313" key="11">
    <source>
        <dbReference type="EMBL" id="CAB4681276.1"/>
    </source>
</evidence>
<evidence type="ECO:0000256" key="6">
    <source>
        <dbReference type="ARBA" id="ARBA00023235"/>
    </source>
</evidence>
<dbReference type="InterPro" id="IPR005845">
    <property type="entry name" value="A-D-PHexomutase_a/b/a-II"/>
</dbReference>
<dbReference type="PANTHER" id="PTHR45745">
    <property type="entry name" value="PHOSPHOMANNOMUTASE 45A"/>
    <property type="match status" value="1"/>
</dbReference>
<keyword evidence="4" id="KW-0479">Metal-binding</keyword>
<feature type="domain" description="Alpha-D-phosphohexomutase alpha/beta/alpha" evidence="8">
    <location>
        <begin position="46"/>
        <end position="185"/>
    </location>
</feature>
<dbReference type="PANTHER" id="PTHR45745:SF1">
    <property type="entry name" value="PHOSPHOGLUCOMUTASE 2B-RELATED"/>
    <property type="match status" value="1"/>
</dbReference>
<evidence type="ECO:0000259" key="10">
    <source>
        <dbReference type="Pfam" id="PF02880"/>
    </source>
</evidence>
<organism evidence="11">
    <name type="scientific">freshwater metagenome</name>
    <dbReference type="NCBI Taxonomy" id="449393"/>
    <lineage>
        <taxon>unclassified sequences</taxon>
        <taxon>metagenomes</taxon>
        <taxon>ecological metagenomes</taxon>
    </lineage>
</organism>
<comment type="similarity">
    <text evidence="2">Belongs to the phosphohexose mutase family.</text>
</comment>
<dbReference type="InterPro" id="IPR005846">
    <property type="entry name" value="A-D-PHexomutase_a/b/a-III"/>
</dbReference>
<dbReference type="InterPro" id="IPR005843">
    <property type="entry name" value="A-D-PHexomutase_C"/>
</dbReference>
<dbReference type="PRINTS" id="PR00509">
    <property type="entry name" value="PGMPMM"/>
</dbReference>
<comment type="cofactor">
    <cofactor evidence="1">
        <name>Mg(2+)</name>
        <dbReference type="ChEBI" id="CHEBI:18420"/>
    </cofactor>
</comment>